<dbReference type="GO" id="GO:0046452">
    <property type="term" value="P:dihydrofolate metabolic process"/>
    <property type="evidence" value="ECO:0007669"/>
    <property type="project" value="TreeGrafter"/>
</dbReference>
<dbReference type="Gene3D" id="3.40.430.10">
    <property type="entry name" value="Dihydrofolate Reductase, subunit A"/>
    <property type="match status" value="1"/>
</dbReference>
<keyword evidence="4 7" id="KW-0554">One-carbon metabolism</keyword>
<keyword evidence="11" id="KW-1185">Reference proteome</keyword>
<dbReference type="UniPathway" id="UPA00077">
    <property type="reaction ID" value="UER00158"/>
</dbReference>
<proteinExistence type="inferred from homology"/>
<feature type="domain" description="DHFR" evidence="9">
    <location>
        <begin position="10"/>
        <end position="171"/>
    </location>
</feature>
<gene>
    <name evidence="10" type="ordered locus">Jden_1031</name>
</gene>
<protein>
    <recommendedName>
        <fullName evidence="3 7">Dihydrofolate reductase</fullName>
        <ecNumber evidence="3 7">1.5.1.3</ecNumber>
    </recommendedName>
</protein>
<dbReference type="STRING" id="471856.Jden_1031"/>
<dbReference type="InterPro" id="IPR024072">
    <property type="entry name" value="DHFR-like_dom_sf"/>
</dbReference>
<dbReference type="GO" id="GO:0046655">
    <property type="term" value="P:folic acid metabolic process"/>
    <property type="evidence" value="ECO:0007669"/>
    <property type="project" value="TreeGrafter"/>
</dbReference>
<dbReference type="GO" id="GO:0005829">
    <property type="term" value="C:cytosol"/>
    <property type="evidence" value="ECO:0007669"/>
    <property type="project" value="TreeGrafter"/>
</dbReference>
<dbReference type="InterPro" id="IPR012259">
    <property type="entry name" value="DHFR"/>
</dbReference>
<dbReference type="InterPro" id="IPR017925">
    <property type="entry name" value="DHFR_CS"/>
</dbReference>
<dbReference type="PANTHER" id="PTHR48069">
    <property type="entry name" value="DIHYDROFOLATE REDUCTASE"/>
    <property type="match status" value="1"/>
</dbReference>
<dbReference type="KEGG" id="jde:Jden_1031"/>
<comment type="catalytic activity">
    <reaction evidence="7">
        <text>(6S)-5,6,7,8-tetrahydrofolate + NADP(+) = 7,8-dihydrofolate + NADPH + H(+)</text>
        <dbReference type="Rhea" id="RHEA:15009"/>
        <dbReference type="ChEBI" id="CHEBI:15378"/>
        <dbReference type="ChEBI" id="CHEBI:57451"/>
        <dbReference type="ChEBI" id="CHEBI:57453"/>
        <dbReference type="ChEBI" id="CHEBI:57783"/>
        <dbReference type="ChEBI" id="CHEBI:58349"/>
        <dbReference type="EC" id="1.5.1.3"/>
    </reaction>
</comment>
<name>C7R3F1_JONDD</name>
<evidence type="ECO:0000313" key="11">
    <source>
        <dbReference type="Proteomes" id="UP000000628"/>
    </source>
</evidence>
<dbReference type="GO" id="GO:0006730">
    <property type="term" value="P:one-carbon metabolic process"/>
    <property type="evidence" value="ECO:0007669"/>
    <property type="project" value="UniProtKB-KW"/>
</dbReference>
<keyword evidence="6 7" id="KW-0560">Oxidoreductase</keyword>
<accession>C7R3F1</accession>
<dbReference type="EC" id="1.5.1.3" evidence="3 7"/>
<dbReference type="PRINTS" id="PR00070">
    <property type="entry name" value="DHFR"/>
</dbReference>
<dbReference type="Pfam" id="PF00186">
    <property type="entry name" value="DHFR_1"/>
    <property type="match status" value="1"/>
</dbReference>
<evidence type="ECO:0000256" key="2">
    <source>
        <dbReference type="ARBA" id="ARBA00009539"/>
    </source>
</evidence>
<evidence type="ECO:0000256" key="5">
    <source>
        <dbReference type="ARBA" id="ARBA00022857"/>
    </source>
</evidence>
<evidence type="ECO:0000256" key="8">
    <source>
        <dbReference type="RuleBase" id="RU004474"/>
    </source>
</evidence>
<reference evidence="10 11" key="1">
    <citation type="journal article" date="2009" name="Stand. Genomic Sci.">
        <title>Complete genome sequence of Jonesia denitrificans type strain (Prevot 55134).</title>
        <authorList>
            <person name="Pukall R."/>
            <person name="Gehrich-Schroter G."/>
            <person name="Lapidus A."/>
            <person name="Nolan M."/>
            <person name="Glavina Del Rio T."/>
            <person name="Lucas S."/>
            <person name="Chen F."/>
            <person name="Tice H."/>
            <person name="Pitluck S."/>
            <person name="Cheng J.F."/>
            <person name="Copeland A."/>
            <person name="Saunders E."/>
            <person name="Brettin T."/>
            <person name="Detter J.C."/>
            <person name="Bruce D."/>
            <person name="Goodwin L."/>
            <person name="Pati A."/>
            <person name="Ivanova N."/>
            <person name="Mavromatis K."/>
            <person name="Ovchinnikova G."/>
            <person name="Chen A."/>
            <person name="Palaniappan K."/>
            <person name="Land M."/>
            <person name="Hauser L."/>
            <person name="Chang Y.J."/>
            <person name="Jeffries C.D."/>
            <person name="Chain P."/>
            <person name="Goker M."/>
            <person name="Bristow J."/>
            <person name="Eisen J.A."/>
            <person name="Markowitz V."/>
            <person name="Hugenholtz P."/>
            <person name="Kyrpides N.C."/>
            <person name="Klenk H.P."/>
            <person name="Han C."/>
        </authorList>
    </citation>
    <scope>NUCLEOTIDE SEQUENCE [LARGE SCALE GENOMIC DNA]</scope>
    <source>
        <strain evidence="11">ATCC 14870 / DSM 20603 / BCRC 15368 / CIP 55.134 / JCM 11481 / NBRC 15587 / NCTC 10816 / Prevot 55134</strain>
    </source>
</reference>
<dbReference type="PANTHER" id="PTHR48069:SF3">
    <property type="entry name" value="DIHYDROFOLATE REDUCTASE"/>
    <property type="match status" value="1"/>
</dbReference>
<evidence type="ECO:0000256" key="6">
    <source>
        <dbReference type="ARBA" id="ARBA00023002"/>
    </source>
</evidence>
<dbReference type="PROSITE" id="PS51330">
    <property type="entry name" value="DHFR_2"/>
    <property type="match status" value="1"/>
</dbReference>
<dbReference type="EMBL" id="CP001706">
    <property type="protein sequence ID" value="ACV08687.1"/>
    <property type="molecule type" value="Genomic_DNA"/>
</dbReference>
<dbReference type="PROSITE" id="PS00075">
    <property type="entry name" value="DHFR_1"/>
    <property type="match status" value="1"/>
</dbReference>
<sequence>MTTSLAAKPQLSLIWAQSLNGVIGRSGTIPWHEPTDLAHFQKTTRGGVVIMGRHTWESLPVTPLPQRVNIVLTSDRDYRAPGARVVTTPQQALDLAHWYTQVGHQAIWVIGGRQVYDTFMDYATQLIVTTVGTVIEGDTEAPRIPPHFVPQEPHQLATHSDYEVTVTTWLRTASPLTSPRLSRDHVKDTVD</sequence>
<evidence type="ECO:0000256" key="3">
    <source>
        <dbReference type="ARBA" id="ARBA00012856"/>
    </source>
</evidence>
<keyword evidence="5 7" id="KW-0521">NADP</keyword>
<organism evidence="10 11">
    <name type="scientific">Jonesia denitrificans (strain ATCC 14870 / DSM 20603 / BCRC 15368 / CIP 55.134 / JCM 11481 / NBRC 15587 / NCTC 10816 / Prevot 55134)</name>
    <name type="common">Listeria denitrificans</name>
    <dbReference type="NCBI Taxonomy" id="471856"/>
    <lineage>
        <taxon>Bacteria</taxon>
        <taxon>Bacillati</taxon>
        <taxon>Actinomycetota</taxon>
        <taxon>Actinomycetes</taxon>
        <taxon>Micrococcales</taxon>
        <taxon>Jonesiaceae</taxon>
        <taxon>Jonesia</taxon>
    </lineage>
</organism>
<comment type="similarity">
    <text evidence="2 7 8">Belongs to the dihydrofolate reductase family.</text>
</comment>
<dbReference type="HOGENOM" id="CLU_043966_5_0_11"/>
<dbReference type="eggNOG" id="COG0262">
    <property type="taxonomic scope" value="Bacteria"/>
</dbReference>
<comment type="function">
    <text evidence="7">Key enzyme in folate metabolism. Catalyzes an essential reaction for de novo glycine and purine synthesis, and for DNA precursor synthesis.</text>
</comment>
<dbReference type="SUPFAM" id="SSF53597">
    <property type="entry name" value="Dihydrofolate reductase-like"/>
    <property type="match status" value="1"/>
</dbReference>
<dbReference type="GO" id="GO:0004146">
    <property type="term" value="F:dihydrofolate reductase activity"/>
    <property type="evidence" value="ECO:0007669"/>
    <property type="project" value="UniProtKB-EC"/>
</dbReference>
<dbReference type="GO" id="GO:0050661">
    <property type="term" value="F:NADP binding"/>
    <property type="evidence" value="ECO:0007669"/>
    <property type="project" value="InterPro"/>
</dbReference>
<dbReference type="PIRSF" id="PIRSF000194">
    <property type="entry name" value="DHFR"/>
    <property type="match status" value="1"/>
</dbReference>
<dbReference type="InterPro" id="IPR001796">
    <property type="entry name" value="DHFR_dom"/>
</dbReference>
<evidence type="ECO:0000256" key="1">
    <source>
        <dbReference type="ARBA" id="ARBA00004903"/>
    </source>
</evidence>
<dbReference type="RefSeq" id="WP_015771315.1">
    <property type="nucleotide sequence ID" value="NC_013174.1"/>
</dbReference>
<evidence type="ECO:0000256" key="4">
    <source>
        <dbReference type="ARBA" id="ARBA00022563"/>
    </source>
</evidence>
<evidence type="ECO:0000259" key="9">
    <source>
        <dbReference type="PROSITE" id="PS51330"/>
    </source>
</evidence>
<evidence type="ECO:0000313" key="10">
    <source>
        <dbReference type="EMBL" id="ACV08687.1"/>
    </source>
</evidence>
<dbReference type="CDD" id="cd00209">
    <property type="entry name" value="DHFR"/>
    <property type="match status" value="1"/>
</dbReference>
<comment type="pathway">
    <text evidence="1 7">Cofactor biosynthesis; tetrahydrofolate biosynthesis; 5,6,7,8-tetrahydrofolate from 7,8-dihydrofolate: step 1/1.</text>
</comment>
<dbReference type="AlphaFoldDB" id="C7R3F1"/>
<dbReference type="GO" id="GO:0046654">
    <property type="term" value="P:tetrahydrofolate biosynthetic process"/>
    <property type="evidence" value="ECO:0007669"/>
    <property type="project" value="UniProtKB-UniPathway"/>
</dbReference>
<dbReference type="Proteomes" id="UP000000628">
    <property type="component" value="Chromosome"/>
</dbReference>
<dbReference type="OrthoDB" id="9804315at2"/>
<evidence type="ECO:0000256" key="7">
    <source>
        <dbReference type="PIRNR" id="PIRNR000194"/>
    </source>
</evidence>